<organism evidence="1 2">
    <name type="scientific">Vitis vinifera</name>
    <name type="common">Grape</name>
    <dbReference type="NCBI Taxonomy" id="29760"/>
    <lineage>
        <taxon>Eukaryota</taxon>
        <taxon>Viridiplantae</taxon>
        <taxon>Streptophyta</taxon>
        <taxon>Embryophyta</taxon>
        <taxon>Tracheophyta</taxon>
        <taxon>Spermatophyta</taxon>
        <taxon>Magnoliopsida</taxon>
        <taxon>eudicotyledons</taxon>
        <taxon>Gunneridae</taxon>
        <taxon>Pentapetalae</taxon>
        <taxon>rosids</taxon>
        <taxon>Vitales</taxon>
        <taxon>Vitaceae</taxon>
        <taxon>Viteae</taxon>
        <taxon>Vitis</taxon>
    </lineage>
</organism>
<dbReference type="Proteomes" id="UP000288805">
    <property type="component" value="Unassembled WGS sequence"/>
</dbReference>
<dbReference type="Gene3D" id="3.30.420.10">
    <property type="entry name" value="Ribonuclease H-like superfamily/Ribonuclease H"/>
    <property type="match status" value="1"/>
</dbReference>
<evidence type="ECO:0008006" key="3">
    <source>
        <dbReference type="Google" id="ProtNLM"/>
    </source>
</evidence>
<accession>A0A438CJV4</accession>
<dbReference type="GO" id="GO:0003676">
    <property type="term" value="F:nucleic acid binding"/>
    <property type="evidence" value="ECO:0007669"/>
    <property type="project" value="InterPro"/>
</dbReference>
<dbReference type="AlphaFoldDB" id="A0A438CJV4"/>
<reference evidence="1 2" key="1">
    <citation type="journal article" date="2018" name="PLoS Genet.">
        <title>Population sequencing reveals clonal diversity and ancestral inbreeding in the grapevine cultivar Chardonnay.</title>
        <authorList>
            <person name="Roach M.J."/>
            <person name="Johnson D.L."/>
            <person name="Bohlmann J."/>
            <person name="van Vuuren H.J."/>
            <person name="Jones S.J."/>
            <person name="Pretorius I.S."/>
            <person name="Schmidt S.A."/>
            <person name="Borneman A.R."/>
        </authorList>
    </citation>
    <scope>NUCLEOTIDE SEQUENCE [LARGE SCALE GENOMIC DNA]</scope>
    <source>
        <strain evidence="2">cv. Chardonnay</strain>
        <tissue evidence="1">Leaf</tissue>
    </source>
</reference>
<dbReference type="EMBL" id="QGNW01002193">
    <property type="protein sequence ID" value="RVW23503.1"/>
    <property type="molecule type" value="Genomic_DNA"/>
</dbReference>
<protein>
    <recommendedName>
        <fullName evidence="3">Integrase catalytic domain-containing protein</fullName>
    </recommendedName>
</protein>
<name>A0A438CJV4_VITVI</name>
<evidence type="ECO:0000313" key="1">
    <source>
        <dbReference type="EMBL" id="RVW23503.1"/>
    </source>
</evidence>
<sequence>MVGEIPKQWEVVVAQAEFAYNYSRNRIAGKSPLEVIYGRHSMHLYDLAPLAEMGRTSLKGENIADLMKKLHEEIRLKIKELNAKNKKYAN</sequence>
<dbReference type="InterPro" id="IPR036397">
    <property type="entry name" value="RNaseH_sf"/>
</dbReference>
<gene>
    <name evidence="1" type="ORF">CK203_090733</name>
</gene>
<evidence type="ECO:0000313" key="2">
    <source>
        <dbReference type="Proteomes" id="UP000288805"/>
    </source>
</evidence>
<comment type="caution">
    <text evidence="1">The sequence shown here is derived from an EMBL/GenBank/DDBJ whole genome shotgun (WGS) entry which is preliminary data.</text>
</comment>
<proteinExistence type="predicted"/>